<evidence type="ECO:0000313" key="17">
    <source>
        <dbReference type="EMBL" id="JAS07642.1"/>
    </source>
</evidence>
<dbReference type="EMBL" id="GEDC01029656">
    <property type="protein sequence ID" value="JAS07642.1"/>
    <property type="molecule type" value="Transcribed_RNA"/>
</dbReference>
<organism evidence="16">
    <name type="scientific">Clastoptera arizonana</name>
    <name type="common">Arizona spittle bug</name>
    <dbReference type="NCBI Taxonomy" id="38151"/>
    <lineage>
        <taxon>Eukaryota</taxon>
        <taxon>Metazoa</taxon>
        <taxon>Ecdysozoa</taxon>
        <taxon>Arthropoda</taxon>
        <taxon>Hexapoda</taxon>
        <taxon>Insecta</taxon>
        <taxon>Pterygota</taxon>
        <taxon>Neoptera</taxon>
        <taxon>Paraneoptera</taxon>
        <taxon>Hemiptera</taxon>
        <taxon>Auchenorrhyncha</taxon>
        <taxon>Cercopoidea</taxon>
        <taxon>Clastopteridae</taxon>
        <taxon>Clastoptera</taxon>
    </lineage>
</organism>
<dbReference type="InterPro" id="IPR047664">
    <property type="entry name" value="SWEET"/>
</dbReference>
<feature type="transmembrane region" description="Helical" evidence="15">
    <location>
        <begin position="129"/>
        <end position="148"/>
    </location>
</feature>
<evidence type="ECO:0000256" key="6">
    <source>
        <dbReference type="ARBA" id="ARBA00022475"/>
    </source>
</evidence>
<feature type="transmembrane region" description="Helical" evidence="15">
    <location>
        <begin position="43"/>
        <end position="64"/>
    </location>
</feature>
<keyword evidence="8 15" id="KW-0812">Transmembrane</keyword>
<reference evidence="16" key="1">
    <citation type="submission" date="2015-12" db="EMBL/GenBank/DDBJ databases">
        <title>De novo transcriptome assembly of four potential Pierce s Disease insect vectors from Arizona vineyards.</title>
        <authorList>
            <person name="Tassone E.E."/>
        </authorList>
    </citation>
    <scope>NUCLEOTIDE SEQUENCE</scope>
</reference>
<dbReference type="InterPro" id="IPR004316">
    <property type="entry name" value="SWEET_rpt"/>
</dbReference>
<dbReference type="Pfam" id="PF03083">
    <property type="entry name" value="MtN3_slv"/>
    <property type="match status" value="2"/>
</dbReference>
<dbReference type="PANTHER" id="PTHR10791">
    <property type="entry name" value="RAG1-ACTIVATING PROTEIN 1"/>
    <property type="match status" value="1"/>
</dbReference>
<keyword evidence="12 15" id="KW-0472">Membrane</keyword>
<evidence type="ECO:0000313" key="16">
    <source>
        <dbReference type="EMBL" id="JAS06951.1"/>
    </source>
</evidence>
<keyword evidence="5" id="KW-0813">Transport</keyword>
<feature type="transmembrane region" description="Helical" evidence="15">
    <location>
        <begin position="98"/>
        <end position="117"/>
    </location>
</feature>
<keyword evidence="10 15" id="KW-1133">Transmembrane helix</keyword>
<gene>
    <name evidence="16" type="ORF">g.18542</name>
    <name evidence="17" type="ORF">g.18545</name>
</gene>
<dbReference type="GO" id="GO:0005886">
    <property type="term" value="C:plasma membrane"/>
    <property type="evidence" value="ECO:0007669"/>
    <property type="project" value="UniProtKB-SubCell"/>
</dbReference>
<keyword evidence="9" id="KW-0677">Repeat</keyword>
<feature type="transmembrane region" description="Helical" evidence="15">
    <location>
        <begin position="70"/>
        <end position="91"/>
    </location>
</feature>
<comment type="function">
    <text evidence="13">Mediates both low-affinity uptake and efflux of sugar across the membrane.</text>
</comment>
<sequence>MTMTLADYKLLVGNAATLMTILQFLSGMLVCHKFMKKGSTKDVSSLPFVTGFLSSCLWFSYGTLIEDMNIILVNSVGMFLMMSYIGAFYIYTTRKSMIVSQLFGVVTFIICLITYFQWELDREVFRKRFGVLASTMTTLCIAAPLSNLRQVIRMKNSESLPFPIIFSSVMVSTLWYFYGVIIDDPFLQYPNIAGSILAFFQLSFFIIYPSR</sequence>
<evidence type="ECO:0000256" key="14">
    <source>
        <dbReference type="ARBA" id="ARBA00081910"/>
    </source>
</evidence>
<evidence type="ECO:0000256" key="4">
    <source>
        <dbReference type="ARBA" id="ARBA00021741"/>
    </source>
</evidence>
<protein>
    <recommendedName>
        <fullName evidence="4">Sugar transporter SWEET1</fullName>
    </recommendedName>
    <alternativeName>
        <fullName evidence="14">Protein saliva</fullName>
    </alternativeName>
</protein>
<name>A0A1B6C0B4_9HEMI</name>
<evidence type="ECO:0000256" key="15">
    <source>
        <dbReference type="SAM" id="Phobius"/>
    </source>
</evidence>
<dbReference type="PANTHER" id="PTHR10791:SF112">
    <property type="entry name" value="SUGAR TRANSPORTER SWEET1"/>
    <property type="match status" value="1"/>
</dbReference>
<keyword evidence="11" id="KW-0333">Golgi apparatus</keyword>
<evidence type="ECO:0000256" key="7">
    <source>
        <dbReference type="ARBA" id="ARBA00022597"/>
    </source>
</evidence>
<evidence type="ECO:0000256" key="11">
    <source>
        <dbReference type="ARBA" id="ARBA00023034"/>
    </source>
</evidence>
<evidence type="ECO:0000256" key="9">
    <source>
        <dbReference type="ARBA" id="ARBA00022737"/>
    </source>
</evidence>
<dbReference type="EMBL" id="GEDC01030347">
    <property type="protein sequence ID" value="JAS06951.1"/>
    <property type="molecule type" value="Transcribed_RNA"/>
</dbReference>
<evidence type="ECO:0000256" key="3">
    <source>
        <dbReference type="ARBA" id="ARBA00007809"/>
    </source>
</evidence>
<proteinExistence type="inferred from homology"/>
<dbReference type="Gene3D" id="1.20.1280.290">
    <property type="match status" value="2"/>
</dbReference>
<feature type="transmembrane region" description="Helical" evidence="15">
    <location>
        <begin position="187"/>
        <end position="208"/>
    </location>
</feature>
<evidence type="ECO:0000256" key="2">
    <source>
        <dbReference type="ARBA" id="ARBA00004653"/>
    </source>
</evidence>
<evidence type="ECO:0000256" key="8">
    <source>
        <dbReference type="ARBA" id="ARBA00022692"/>
    </source>
</evidence>
<accession>A0A1B6C0B4</accession>
<dbReference type="AlphaFoldDB" id="A0A1B6C0B4"/>
<dbReference type="FunFam" id="1.20.1280.290:FF:000010">
    <property type="entry name" value="Sugar transporter SWEET"/>
    <property type="match status" value="1"/>
</dbReference>
<dbReference type="GO" id="GO:0000139">
    <property type="term" value="C:Golgi membrane"/>
    <property type="evidence" value="ECO:0007669"/>
    <property type="project" value="UniProtKB-SubCell"/>
</dbReference>
<keyword evidence="7" id="KW-0762">Sugar transport</keyword>
<evidence type="ECO:0000256" key="10">
    <source>
        <dbReference type="ARBA" id="ARBA00022989"/>
    </source>
</evidence>
<evidence type="ECO:0000256" key="5">
    <source>
        <dbReference type="ARBA" id="ARBA00022448"/>
    </source>
</evidence>
<feature type="transmembrane region" description="Helical" evidence="15">
    <location>
        <begin position="160"/>
        <end position="181"/>
    </location>
</feature>
<evidence type="ECO:0000256" key="1">
    <source>
        <dbReference type="ARBA" id="ARBA00004651"/>
    </source>
</evidence>
<comment type="subcellular location">
    <subcellularLocation>
        <location evidence="1">Cell membrane</location>
        <topology evidence="1">Multi-pass membrane protein</topology>
    </subcellularLocation>
    <subcellularLocation>
        <location evidence="2">Golgi apparatus membrane</location>
        <topology evidence="2">Multi-pass membrane protein</topology>
    </subcellularLocation>
</comment>
<evidence type="ECO:0000256" key="12">
    <source>
        <dbReference type="ARBA" id="ARBA00023136"/>
    </source>
</evidence>
<evidence type="ECO:0000256" key="13">
    <source>
        <dbReference type="ARBA" id="ARBA00055578"/>
    </source>
</evidence>
<dbReference type="GO" id="GO:0051119">
    <property type="term" value="F:sugar transmembrane transporter activity"/>
    <property type="evidence" value="ECO:0007669"/>
    <property type="project" value="InterPro"/>
</dbReference>
<dbReference type="FunFam" id="1.20.1280.290:FF:000004">
    <property type="entry name" value="Sugar transporter SWEET"/>
    <property type="match status" value="1"/>
</dbReference>
<feature type="transmembrane region" description="Helical" evidence="15">
    <location>
        <begin position="12"/>
        <end position="31"/>
    </location>
</feature>
<comment type="similarity">
    <text evidence="3">Belongs to the SWEET sugar transporter family.</text>
</comment>
<keyword evidence="6" id="KW-1003">Cell membrane</keyword>